<dbReference type="PANTHER" id="PTHR11552:SF147">
    <property type="entry name" value="CHOLINE DEHYDROGENASE, MITOCHONDRIAL"/>
    <property type="match status" value="1"/>
</dbReference>
<dbReference type="Pfam" id="PF05199">
    <property type="entry name" value="GMC_oxred_C"/>
    <property type="match status" value="1"/>
</dbReference>
<dbReference type="PROSITE" id="PS00623">
    <property type="entry name" value="GMC_OXRED_1"/>
    <property type="match status" value="1"/>
</dbReference>
<dbReference type="Pfam" id="PF00732">
    <property type="entry name" value="GMC_oxred_N"/>
    <property type="match status" value="1"/>
</dbReference>
<accession>A0ABU0YQ27</accession>
<evidence type="ECO:0000256" key="1">
    <source>
        <dbReference type="ARBA" id="ARBA00001974"/>
    </source>
</evidence>
<dbReference type="EMBL" id="JAUYVI010000006">
    <property type="protein sequence ID" value="MDQ7249831.1"/>
    <property type="molecule type" value="Genomic_DNA"/>
</dbReference>
<comment type="similarity">
    <text evidence="2 5">Belongs to the GMC oxidoreductase family.</text>
</comment>
<reference evidence="9" key="1">
    <citation type="submission" date="2023-08" db="EMBL/GenBank/DDBJ databases">
        <title>Rhodospirillaceae gen. nov., a novel taxon isolated from the Yangtze River Yuezi River estuary sludge.</title>
        <authorList>
            <person name="Ruan L."/>
        </authorList>
    </citation>
    <scope>NUCLEOTIDE SEQUENCE [LARGE SCALE GENOMIC DNA]</scope>
    <source>
        <strain evidence="9">R-7</strain>
    </source>
</reference>
<comment type="caution">
    <text evidence="8">The sequence shown here is derived from an EMBL/GenBank/DDBJ whole genome shotgun (WGS) entry which is preliminary data.</text>
</comment>
<evidence type="ECO:0000256" key="2">
    <source>
        <dbReference type="ARBA" id="ARBA00010790"/>
    </source>
</evidence>
<evidence type="ECO:0000256" key="5">
    <source>
        <dbReference type="RuleBase" id="RU003968"/>
    </source>
</evidence>
<keyword evidence="4 5" id="KW-0274">FAD</keyword>
<evidence type="ECO:0000256" key="4">
    <source>
        <dbReference type="ARBA" id="ARBA00022827"/>
    </source>
</evidence>
<dbReference type="PANTHER" id="PTHR11552">
    <property type="entry name" value="GLUCOSE-METHANOL-CHOLINE GMC OXIDOREDUCTASE"/>
    <property type="match status" value="1"/>
</dbReference>
<evidence type="ECO:0000259" key="6">
    <source>
        <dbReference type="PROSITE" id="PS00623"/>
    </source>
</evidence>
<name>A0ABU0YQ27_9PROT</name>
<proteinExistence type="inferred from homology"/>
<keyword evidence="3 5" id="KW-0285">Flavoprotein</keyword>
<dbReference type="Gene3D" id="3.50.50.60">
    <property type="entry name" value="FAD/NAD(P)-binding domain"/>
    <property type="match status" value="1"/>
</dbReference>
<dbReference type="RefSeq" id="WP_379958278.1">
    <property type="nucleotide sequence ID" value="NZ_JAUYVI010000006.1"/>
</dbReference>
<comment type="cofactor">
    <cofactor evidence="1">
        <name>FAD</name>
        <dbReference type="ChEBI" id="CHEBI:57692"/>
    </cofactor>
</comment>
<keyword evidence="9" id="KW-1185">Reference proteome</keyword>
<dbReference type="SUPFAM" id="SSF54373">
    <property type="entry name" value="FAD-linked reductases, C-terminal domain"/>
    <property type="match status" value="1"/>
</dbReference>
<evidence type="ECO:0000313" key="8">
    <source>
        <dbReference type="EMBL" id="MDQ7249831.1"/>
    </source>
</evidence>
<evidence type="ECO:0000256" key="3">
    <source>
        <dbReference type="ARBA" id="ARBA00022630"/>
    </source>
</evidence>
<dbReference type="InterPro" id="IPR007867">
    <property type="entry name" value="GMC_OxRtase_C"/>
</dbReference>
<dbReference type="SUPFAM" id="SSF51905">
    <property type="entry name" value="FAD/NAD(P)-binding domain"/>
    <property type="match status" value="1"/>
</dbReference>
<dbReference type="PROSITE" id="PS00624">
    <property type="entry name" value="GMC_OXRED_2"/>
    <property type="match status" value="1"/>
</dbReference>
<dbReference type="Proteomes" id="UP001230156">
    <property type="component" value="Unassembled WGS sequence"/>
</dbReference>
<dbReference type="Gene3D" id="3.30.560.10">
    <property type="entry name" value="Glucose Oxidase, domain 3"/>
    <property type="match status" value="1"/>
</dbReference>
<evidence type="ECO:0000259" key="7">
    <source>
        <dbReference type="PROSITE" id="PS00624"/>
    </source>
</evidence>
<protein>
    <submittedName>
        <fullName evidence="8">GMC family oxidoreductase N-terminal domain-containing protein</fullName>
    </submittedName>
</protein>
<feature type="domain" description="Glucose-methanol-choline oxidoreductase N-terminal" evidence="7">
    <location>
        <begin position="258"/>
        <end position="272"/>
    </location>
</feature>
<gene>
    <name evidence="8" type="ORF">Q8A70_19235</name>
</gene>
<dbReference type="InterPro" id="IPR000172">
    <property type="entry name" value="GMC_OxRdtase_N"/>
</dbReference>
<dbReference type="InterPro" id="IPR036188">
    <property type="entry name" value="FAD/NAD-bd_sf"/>
</dbReference>
<sequence>MDQFDYIIVGAGSAGCVLANRLSAEGSAGGKHKVLLLEAGPWDHRFWIQVPIGYGKTFYDGRFNWKYQTESDPGLGDRTSYWPRGKVIGGSSSINAMVYVRGQAEDFDDWEKAGNPGWGWRDVLPAYRRMEDHALGESPYHGTGGPLHVTEISKTAHPLTAEFIKAGQEAGLAFNPDLNGATQEGVGYYQITTRSGFRLSSARAYLWPALWRRNLVVRTNALATQIRFEGKRAVGVAYRYGNRVIEVRARREVILSGGAINSPQLLQLSGVGPAALLRSHGIAVVQDSPMVGRNLQDHLCYDHVYRARRPSLNNDLYPWWGKLRAALRYVLTRGGPLSLSVNQGGGFFRTRPDLARPDMQLYFSPLTYERTPPGIRPLMHPDPFPGFTTSASPCRPTSRGVLEIRSADPAAPPRIEPNYLTTEQDIADLLAGARFLRRLAATPALRDLIDTELKPGLGAHTDAEFIADIRARSYSVFHPCGSCGMGPDPARAVVDPRLKVHGLEALRVIDAAIFPSVTSGNINAPSIMVGERGADLVLEDAQRSVA</sequence>
<organism evidence="8 9">
    <name type="scientific">Dongia sedimenti</name>
    <dbReference type="NCBI Taxonomy" id="3064282"/>
    <lineage>
        <taxon>Bacteria</taxon>
        <taxon>Pseudomonadati</taxon>
        <taxon>Pseudomonadota</taxon>
        <taxon>Alphaproteobacteria</taxon>
        <taxon>Rhodospirillales</taxon>
        <taxon>Dongiaceae</taxon>
        <taxon>Dongia</taxon>
    </lineage>
</organism>
<dbReference type="InterPro" id="IPR012132">
    <property type="entry name" value="GMC_OxRdtase"/>
</dbReference>
<evidence type="ECO:0000313" key="9">
    <source>
        <dbReference type="Proteomes" id="UP001230156"/>
    </source>
</evidence>
<feature type="domain" description="Glucose-methanol-choline oxidoreductase N-terminal" evidence="6">
    <location>
        <begin position="85"/>
        <end position="108"/>
    </location>
</feature>
<dbReference type="PIRSF" id="PIRSF000137">
    <property type="entry name" value="Alcohol_oxidase"/>
    <property type="match status" value="1"/>
</dbReference>